<feature type="region of interest" description="Disordered" evidence="1">
    <location>
        <begin position="277"/>
        <end position="301"/>
    </location>
</feature>
<keyword evidence="2" id="KW-0472">Membrane</keyword>
<keyword evidence="4" id="KW-1185">Reference proteome</keyword>
<dbReference type="Proteomes" id="UP001218188">
    <property type="component" value="Unassembled WGS sequence"/>
</dbReference>
<organism evidence="3 4">
    <name type="scientific">Mycena alexandri</name>
    <dbReference type="NCBI Taxonomy" id="1745969"/>
    <lineage>
        <taxon>Eukaryota</taxon>
        <taxon>Fungi</taxon>
        <taxon>Dikarya</taxon>
        <taxon>Basidiomycota</taxon>
        <taxon>Agaricomycotina</taxon>
        <taxon>Agaricomycetes</taxon>
        <taxon>Agaricomycetidae</taxon>
        <taxon>Agaricales</taxon>
        <taxon>Marasmiineae</taxon>
        <taxon>Mycenaceae</taxon>
        <taxon>Mycena</taxon>
    </lineage>
</organism>
<sequence length="327" mass="36488">MNTANHLHLRYPPVCDACRPGVEEEIRRKDAMARTQALGGWLNQTKGKARQRQASLTIQETDKLGMEMLAWRIRGCLWAVTVFTSMLCSASAALGYRPLPSFSFAIPSLPIVALISILWVAWDPTYSSFRSARIQGRDVRVRGKTKHISLQMFSWGCRFATSIILATYWLRRADPLHLSQFPSTRSRLYFFVMLLVELCVELDFFPSLFSGCNSRLQSVLSTPRHTRPTCRARAPRPPSLLQARLRPEPDILAGLSFSSRPVAPQAPVFGLPSMLSSLTSQADQPPDVDEMDVDSSPTDLKGKAKEAAANLWLRPAAFLCPRGADRA</sequence>
<gene>
    <name evidence="3" type="ORF">C8F04DRAFT_76324</name>
</gene>
<accession>A0AAD6TED2</accession>
<evidence type="ECO:0000256" key="2">
    <source>
        <dbReference type="SAM" id="Phobius"/>
    </source>
</evidence>
<dbReference type="GO" id="GO:0044732">
    <property type="term" value="C:mitotic spindle pole body"/>
    <property type="evidence" value="ECO:0007669"/>
    <property type="project" value="TreeGrafter"/>
</dbReference>
<dbReference type="GO" id="GO:0034506">
    <property type="term" value="C:chromosome, centromeric core domain"/>
    <property type="evidence" value="ECO:0007669"/>
    <property type="project" value="TreeGrafter"/>
</dbReference>
<feature type="transmembrane region" description="Helical" evidence="2">
    <location>
        <begin position="102"/>
        <end position="122"/>
    </location>
</feature>
<feature type="transmembrane region" description="Helical" evidence="2">
    <location>
        <begin position="76"/>
        <end position="96"/>
    </location>
</feature>
<proteinExistence type="predicted"/>
<dbReference type="GO" id="GO:0034992">
    <property type="term" value="C:microtubule organizing center attachment site"/>
    <property type="evidence" value="ECO:0007669"/>
    <property type="project" value="TreeGrafter"/>
</dbReference>
<dbReference type="EMBL" id="JARJCM010000012">
    <property type="protein sequence ID" value="KAJ7042402.1"/>
    <property type="molecule type" value="Genomic_DNA"/>
</dbReference>
<dbReference type="PANTHER" id="PTHR28538:SF1">
    <property type="entry name" value="INTEGRAL INNER NUCLEAR MEMBRANE PROTEIN IMA1"/>
    <property type="match status" value="1"/>
</dbReference>
<dbReference type="GO" id="GO:0071765">
    <property type="term" value="P:nuclear inner membrane organization"/>
    <property type="evidence" value="ECO:0007669"/>
    <property type="project" value="InterPro"/>
</dbReference>
<name>A0AAD6TED2_9AGAR</name>
<protein>
    <submittedName>
        <fullName evidence="3">Uncharacterized protein</fullName>
    </submittedName>
</protein>
<evidence type="ECO:0000256" key="1">
    <source>
        <dbReference type="SAM" id="MobiDB-lite"/>
    </source>
</evidence>
<dbReference type="AlphaFoldDB" id="A0AAD6TED2"/>
<reference evidence="3" key="1">
    <citation type="submission" date="2023-03" db="EMBL/GenBank/DDBJ databases">
        <title>Massive genome expansion in bonnet fungi (Mycena s.s.) driven by repeated elements and novel gene families across ecological guilds.</title>
        <authorList>
            <consortium name="Lawrence Berkeley National Laboratory"/>
            <person name="Harder C.B."/>
            <person name="Miyauchi S."/>
            <person name="Viragh M."/>
            <person name="Kuo A."/>
            <person name="Thoen E."/>
            <person name="Andreopoulos B."/>
            <person name="Lu D."/>
            <person name="Skrede I."/>
            <person name="Drula E."/>
            <person name="Henrissat B."/>
            <person name="Morin E."/>
            <person name="Kohler A."/>
            <person name="Barry K."/>
            <person name="LaButti K."/>
            <person name="Morin E."/>
            <person name="Salamov A."/>
            <person name="Lipzen A."/>
            <person name="Mereny Z."/>
            <person name="Hegedus B."/>
            <person name="Baldrian P."/>
            <person name="Stursova M."/>
            <person name="Weitz H."/>
            <person name="Taylor A."/>
            <person name="Grigoriev I.V."/>
            <person name="Nagy L.G."/>
            <person name="Martin F."/>
            <person name="Kauserud H."/>
        </authorList>
    </citation>
    <scope>NUCLEOTIDE SEQUENCE</scope>
    <source>
        <strain evidence="3">CBHHK200</strain>
    </source>
</reference>
<dbReference type="PANTHER" id="PTHR28538">
    <property type="entry name" value="INTEGRAL INNER NUCLEAR MEMBRANE PROTEIN IMA1"/>
    <property type="match status" value="1"/>
</dbReference>
<feature type="transmembrane region" description="Helical" evidence="2">
    <location>
        <begin position="152"/>
        <end position="170"/>
    </location>
</feature>
<dbReference type="InterPro" id="IPR042321">
    <property type="entry name" value="Ima1"/>
</dbReference>
<keyword evidence="2" id="KW-0812">Transmembrane</keyword>
<evidence type="ECO:0000313" key="3">
    <source>
        <dbReference type="EMBL" id="KAJ7042402.1"/>
    </source>
</evidence>
<comment type="caution">
    <text evidence="3">The sequence shown here is derived from an EMBL/GenBank/DDBJ whole genome shotgun (WGS) entry which is preliminary data.</text>
</comment>
<feature type="transmembrane region" description="Helical" evidence="2">
    <location>
        <begin position="190"/>
        <end position="209"/>
    </location>
</feature>
<keyword evidence="2" id="KW-1133">Transmembrane helix</keyword>
<evidence type="ECO:0000313" key="4">
    <source>
        <dbReference type="Proteomes" id="UP001218188"/>
    </source>
</evidence>